<dbReference type="EMBL" id="DF237253">
    <property type="protein sequence ID" value="GAQ86675.1"/>
    <property type="molecule type" value="Genomic_DNA"/>
</dbReference>
<name>A0A1Y1I6U0_KLENI</name>
<evidence type="ECO:0000313" key="2">
    <source>
        <dbReference type="EMBL" id="GAQ86675.1"/>
    </source>
</evidence>
<dbReference type="AlphaFoldDB" id="A0A1Y1I6U0"/>
<keyword evidence="1" id="KW-0175">Coiled coil</keyword>
<dbReference type="OrthoDB" id="6779620at2759"/>
<keyword evidence="3" id="KW-1185">Reference proteome</keyword>
<accession>A0A1Y1I6U0</accession>
<protein>
    <submittedName>
        <fullName evidence="2">Uncharacterized protein</fullName>
    </submittedName>
</protein>
<dbReference type="Gene3D" id="3.30.70.1820">
    <property type="entry name" value="L1 transposable element, RRM domain"/>
    <property type="match status" value="1"/>
</dbReference>
<reference evidence="2 3" key="1">
    <citation type="journal article" date="2014" name="Nat. Commun.">
        <title>Klebsormidium flaccidum genome reveals primary factors for plant terrestrial adaptation.</title>
        <authorList>
            <person name="Hori K."/>
            <person name="Maruyama F."/>
            <person name="Fujisawa T."/>
            <person name="Togashi T."/>
            <person name="Yamamoto N."/>
            <person name="Seo M."/>
            <person name="Sato S."/>
            <person name="Yamada T."/>
            <person name="Mori H."/>
            <person name="Tajima N."/>
            <person name="Moriyama T."/>
            <person name="Ikeuchi M."/>
            <person name="Watanabe M."/>
            <person name="Wada H."/>
            <person name="Kobayashi K."/>
            <person name="Saito M."/>
            <person name="Masuda T."/>
            <person name="Sasaki-Sekimoto Y."/>
            <person name="Mashiguchi K."/>
            <person name="Awai K."/>
            <person name="Shimojima M."/>
            <person name="Masuda S."/>
            <person name="Iwai M."/>
            <person name="Nobusawa T."/>
            <person name="Narise T."/>
            <person name="Kondo S."/>
            <person name="Saito H."/>
            <person name="Sato R."/>
            <person name="Murakawa M."/>
            <person name="Ihara Y."/>
            <person name="Oshima-Yamada Y."/>
            <person name="Ohtaka K."/>
            <person name="Satoh M."/>
            <person name="Sonobe K."/>
            <person name="Ishii M."/>
            <person name="Ohtani R."/>
            <person name="Kanamori-Sato M."/>
            <person name="Honoki R."/>
            <person name="Miyazaki D."/>
            <person name="Mochizuki H."/>
            <person name="Umetsu J."/>
            <person name="Higashi K."/>
            <person name="Shibata D."/>
            <person name="Kamiya Y."/>
            <person name="Sato N."/>
            <person name="Nakamura Y."/>
            <person name="Tabata S."/>
            <person name="Ida S."/>
            <person name="Kurokawa K."/>
            <person name="Ohta H."/>
        </authorList>
    </citation>
    <scope>NUCLEOTIDE SEQUENCE [LARGE SCALE GENOMIC DNA]</scope>
    <source>
        <strain evidence="2 3">NIES-2285</strain>
    </source>
</reference>
<evidence type="ECO:0000313" key="3">
    <source>
        <dbReference type="Proteomes" id="UP000054558"/>
    </source>
</evidence>
<dbReference type="Proteomes" id="UP000054558">
    <property type="component" value="Unassembled WGS sequence"/>
</dbReference>
<sequence length="230" mass="25293">MQFVSSHQDEIAALKLQLNEANEAIGRLRKDAASLGKSVEDFGSMVKKKVFPSEETALKAANVAEEVKRTVSKVVDEQVWETVERKARACSIRVTGLEESADENPSSIKDKIVALFSDRMRVKNAANLVESATRIGQKKQGERPRAILVKTVSEQGRRQILVAKPTLKGLAVGVDEDRTPRQLAEHFHQVKLMKEARAEKKHARIVGGRLFINGSLVVAASQVAPTSTKC</sequence>
<dbReference type="OMA" id="VIRDANM"/>
<organism evidence="2 3">
    <name type="scientific">Klebsormidium nitens</name>
    <name type="common">Green alga</name>
    <name type="synonym">Ulothrix nitens</name>
    <dbReference type="NCBI Taxonomy" id="105231"/>
    <lineage>
        <taxon>Eukaryota</taxon>
        <taxon>Viridiplantae</taxon>
        <taxon>Streptophyta</taxon>
        <taxon>Klebsormidiophyceae</taxon>
        <taxon>Klebsormidiales</taxon>
        <taxon>Klebsormidiaceae</taxon>
        <taxon>Klebsormidium</taxon>
    </lineage>
</organism>
<gene>
    <name evidence="2" type="ORF">KFL_003040020</name>
</gene>
<proteinExistence type="predicted"/>
<evidence type="ECO:0000256" key="1">
    <source>
        <dbReference type="SAM" id="Coils"/>
    </source>
</evidence>
<feature type="coiled-coil region" evidence="1">
    <location>
        <begin position="4"/>
        <end position="31"/>
    </location>
</feature>